<dbReference type="PIRSF" id="PIRSF005917">
    <property type="entry name" value="MTase_YraL"/>
    <property type="match status" value="1"/>
</dbReference>
<keyword evidence="2" id="KW-0698">rRNA processing</keyword>
<dbReference type="Gene3D" id="3.30.950.10">
    <property type="entry name" value="Methyltransferase, Cobalt-precorrin-4 Transmethylase, Domain 2"/>
    <property type="match status" value="1"/>
</dbReference>
<dbReference type="InterPro" id="IPR014776">
    <property type="entry name" value="4pyrrole_Mease_sub2"/>
</dbReference>
<dbReference type="PANTHER" id="PTHR46111">
    <property type="entry name" value="RIBOSOMAL RNA SMALL SUBUNIT METHYLTRANSFERASE I"/>
    <property type="match status" value="1"/>
</dbReference>
<evidence type="ECO:0000256" key="2">
    <source>
        <dbReference type="ARBA" id="ARBA00022552"/>
    </source>
</evidence>
<evidence type="ECO:0000256" key="5">
    <source>
        <dbReference type="ARBA" id="ARBA00022691"/>
    </source>
</evidence>
<reference evidence="7 8" key="1">
    <citation type="journal article" date="2016" name="Nat. Commun.">
        <title>Thousands of microbial genomes shed light on interconnected biogeochemical processes in an aquifer system.</title>
        <authorList>
            <person name="Anantharaman K."/>
            <person name="Brown C.T."/>
            <person name="Hug L.A."/>
            <person name="Sharon I."/>
            <person name="Castelle C.J."/>
            <person name="Probst A.J."/>
            <person name="Thomas B.C."/>
            <person name="Singh A."/>
            <person name="Wilkins M.J."/>
            <person name="Karaoz U."/>
            <person name="Brodie E.L."/>
            <person name="Williams K.H."/>
            <person name="Hubbard S.S."/>
            <person name="Banfield J.F."/>
        </authorList>
    </citation>
    <scope>NUCLEOTIDE SEQUENCE [LARGE SCALE GENOMIC DNA]</scope>
</reference>
<dbReference type="STRING" id="1802069.A2970_00310"/>
<dbReference type="InterPro" id="IPR000878">
    <property type="entry name" value="4pyrrol_Mease"/>
</dbReference>
<keyword evidence="1" id="KW-0963">Cytoplasm</keyword>
<dbReference type="EMBL" id="MGAT01000019">
    <property type="protein sequence ID" value="OGK52577.1"/>
    <property type="molecule type" value="Genomic_DNA"/>
</dbReference>
<dbReference type="Proteomes" id="UP000178857">
    <property type="component" value="Unassembled WGS sequence"/>
</dbReference>
<dbReference type="GO" id="GO:0006364">
    <property type="term" value="P:rRNA processing"/>
    <property type="evidence" value="ECO:0007669"/>
    <property type="project" value="UniProtKB-KW"/>
</dbReference>
<dbReference type="GO" id="GO:0008168">
    <property type="term" value="F:methyltransferase activity"/>
    <property type="evidence" value="ECO:0007669"/>
    <property type="project" value="UniProtKB-KW"/>
</dbReference>
<dbReference type="Gene3D" id="3.40.1010.10">
    <property type="entry name" value="Cobalt-precorrin-4 Transmethylase, Domain 1"/>
    <property type="match status" value="1"/>
</dbReference>
<evidence type="ECO:0000313" key="7">
    <source>
        <dbReference type="EMBL" id="OGK52577.1"/>
    </source>
</evidence>
<dbReference type="CDD" id="cd11648">
    <property type="entry name" value="RsmI"/>
    <property type="match status" value="1"/>
</dbReference>
<gene>
    <name evidence="7" type="ORF">A2970_00310</name>
</gene>
<dbReference type="Pfam" id="PF00590">
    <property type="entry name" value="TP_methylase"/>
    <property type="match status" value="1"/>
</dbReference>
<dbReference type="PANTHER" id="PTHR46111:SF1">
    <property type="entry name" value="RIBOSOMAL RNA SMALL SUBUNIT METHYLTRANSFERASE I"/>
    <property type="match status" value="1"/>
</dbReference>
<keyword evidence="5" id="KW-0949">S-adenosyl-L-methionine</keyword>
<organism evidence="7 8">
    <name type="scientific">Candidatus Roizmanbacteria bacterium RIFCSPLOWO2_01_FULL_44_13</name>
    <dbReference type="NCBI Taxonomy" id="1802069"/>
    <lineage>
        <taxon>Bacteria</taxon>
        <taxon>Candidatus Roizmaniibacteriota</taxon>
    </lineage>
</organism>
<name>A0A1F7JAF4_9BACT</name>
<feature type="domain" description="Tetrapyrrole methylase" evidence="6">
    <location>
        <begin position="1"/>
        <end position="215"/>
    </location>
</feature>
<keyword evidence="4" id="KW-0808">Transferase</keyword>
<accession>A0A1F7JAF4</accession>
<dbReference type="InterPro" id="IPR035996">
    <property type="entry name" value="4pyrrol_Methylase_sf"/>
</dbReference>
<dbReference type="GO" id="GO:0032259">
    <property type="term" value="P:methylation"/>
    <property type="evidence" value="ECO:0007669"/>
    <property type="project" value="UniProtKB-KW"/>
</dbReference>
<evidence type="ECO:0000259" key="6">
    <source>
        <dbReference type="Pfam" id="PF00590"/>
    </source>
</evidence>
<dbReference type="InterPro" id="IPR014777">
    <property type="entry name" value="4pyrrole_Mease_sub1"/>
</dbReference>
<proteinExistence type="predicted"/>
<protein>
    <recommendedName>
        <fullName evidence="6">Tetrapyrrole methylase domain-containing protein</fullName>
    </recommendedName>
</protein>
<comment type="caution">
    <text evidence="7">The sequence shown here is derived from an EMBL/GenBank/DDBJ whole genome shotgun (WGS) entry which is preliminary data.</text>
</comment>
<evidence type="ECO:0000256" key="1">
    <source>
        <dbReference type="ARBA" id="ARBA00022490"/>
    </source>
</evidence>
<keyword evidence="3" id="KW-0489">Methyltransferase</keyword>
<evidence type="ECO:0000256" key="3">
    <source>
        <dbReference type="ARBA" id="ARBA00022603"/>
    </source>
</evidence>
<evidence type="ECO:0000256" key="4">
    <source>
        <dbReference type="ARBA" id="ARBA00022679"/>
    </source>
</evidence>
<dbReference type="SUPFAM" id="SSF53790">
    <property type="entry name" value="Tetrapyrrole methylase"/>
    <property type="match status" value="1"/>
</dbReference>
<evidence type="ECO:0000313" key="8">
    <source>
        <dbReference type="Proteomes" id="UP000178857"/>
    </source>
</evidence>
<sequence length="229" mass="25870">MLYIVATPIGNLDDLSLRQAKTLVSSDIILAEDTRSANILLEAIQKRFKDLQPKTTDLKIVSYYKEKEFEKLPQVIEWLKEGKNVSLISESGVPLISDPGYLLVKTVIKEKIPFTVIPGATAISTAIVHSGLPAKEFAFLGFFPKRESEKIKLINKLKAIKEFLPEMIFVFFESGQRINETLKLWAGSGWNPDLAICRELTKKFEEILRGKVSELTDKQFKGEITVVVR</sequence>
<dbReference type="InterPro" id="IPR008189">
    <property type="entry name" value="rRNA_ssu_MeTfrase_I"/>
</dbReference>
<dbReference type="AlphaFoldDB" id="A0A1F7JAF4"/>